<name>A0A231UU68_9HYPH</name>
<dbReference type="PIRSF" id="PIRSF010244">
    <property type="entry name" value="UCP010244_imp"/>
    <property type="match status" value="1"/>
</dbReference>
<comment type="caution">
    <text evidence="1">The sequence shown here is derived from an EMBL/GenBank/DDBJ whole genome shotgun (WGS) entry which is preliminary data.</text>
</comment>
<evidence type="ECO:0000313" key="1">
    <source>
        <dbReference type="EMBL" id="OXS99459.1"/>
    </source>
</evidence>
<dbReference type="InterPro" id="IPR014456">
    <property type="entry name" value="UCP010244_IM"/>
</dbReference>
<proteinExistence type="predicted"/>
<dbReference type="Proteomes" id="UP000215405">
    <property type="component" value="Unassembled WGS sequence"/>
</dbReference>
<accession>A0A231UU68</accession>
<evidence type="ECO:0000313" key="2">
    <source>
        <dbReference type="Proteomes" id="UP000215405"/>
    </source>
</evidence>
<dbReference type="AlphaFoldDB" id="A0A231UU68"/>
<evidence type="ECO:0008006" key="3">
    <source>
        <dbReference type="Google" id="ProtNLM"/>
    </source>
</evidence>
<keyword evidence="2" id="KW-1185">Reference proteome</keyword>
<protein>
    <recommendedName>
        <fullName evidence="3">DUF1254 domain-containing protein</fullName>
    </recommendedName>
</protein>
<dbReference type="EMBL" id="NBYO01000003">
    <property type="protein sequence ID" value="OXS99459.1"/>
    <property type="molecule type" value="Genomic_DNA"/>
</dbReference>
<dbReference type="RefSeq" id="WP_094078236.1">
    <property type="nucleotide sequence ID" value="NZ_NBYO01000003.1"/>
</dbReference>
<organism evidence="1 2">
    <name type="scientific">Notoacmeibacter marinus</name>
    <dbReference type="NCBI Taxonomy" id="1876515"/>
    <lineage>
        <taxon>Bacteria</taxon>
        <taxon>Pseudomonadati</taxon>
        <taxon>Pseudomonadota</taxon>
        <taxon>Alphaproteobacteria</taxon>
        <taxon>Hyphomicrobiales</taxon>
        <taxon>Notoacmeibacteraceae</taxon>
        <taxon>Notoacmeibacter</taxon>
    </lineage>
</organism>
<sequence>MRRLLLSLAVGLAGAGLVHIAVVFLIPSAAPASAWSRIREVSEPFQLRRLDNSGIVYDADPLFKVAACRFDLRRGPLRIRATGNVPFWSVAIMDAQGRTSWSINDRNGTDDDLDLMVVNRLQEIEIKRETPPGLASTVFALFNDDEGIAVLRIFHPDDSYAPVSDSFLKSVSCEPF</sequence>
<gene>
    <name evidence="1" type="ORF">B7H23_15005</name>
</gene>
<reference evidence="2" key="1">
    <citation type="journal article" date="2017" name="Int. J. Syst. Evol. Microbiol.">
        <title>Notoacmeibacter marinus gen. nov., sp. nov., isolated from the gut of a limpet and proposal of Notoacmeibacteraceae fam. nov. in the order Rhizobiales of the class Alphaproteobacteria.</title>
        <authorList>
            <person name="Huang Z."/>
            <person name="Guo F."/>
            <person name="Lai Q."/>
        </authorList>
    </citation>
    <scope>NUCLEOTIDE SEQUENCE [LARGE SCALE GENOMIC DNA]</scope>
    <source>
        <strain evidence="2">XMTR2A4</strain>
    </source>
</reference>